<feature type="transmembrane region" description="Helical" evidence="5">
    <location>
        <begin position="50"/>
        <end position="75"/>
    </location>
</feature>
<evidence type="ECO:0000256" key="1">
    <source>
        <dbReference type="ARBA" id="ARBA00004370"/>
    </source>
</evidence>
<dbReference type="InterPro" id="IPR006694">
    <property type="entry name" value="Fatty_acid_hydroxylase"/>
</dbReference>
<protein>
    <submittedName>
        <fullName evidence="7">Methylsterol monooxygenase</fullName>
    </submittedName>
</protein>
<keyword evidence="7" id="KW-0560">Oxidoreductase</keyword>
<dbReference type="InterPro" id="IPR050307">
    <property type="entry name" value="Sterol_Desaturase_Related"/>
</dbReference>
<accession>A0A1R1Y3N4</accession>
<keyword evidence="8" id="KW-1185">Reference proteome</keyword>
<name>A0A1R1Y3N4_9FUNG</name>
<dbReference type="STRING" id="133412.A0A1R1Y3N4"/>
<gene>
    <name evidence="7" type="ORF">AYI70_g3400</name>
</gene>
<evidence type="ECO:0000256" key="2">
    <source>
        <dbReference type="ARBA" id="ARBA00022692"/>
    </source>
</evidence>
<dbReference type="GO" id="GO:0008610">
    <property type="term" value="P:lipid biosynthetic process"/>
    <property type="evidence" value="ECO:0007669"/>
    <property type="project" value="InterPro"/>
</dbReference>
<keyword evidence="3 5" id="KW-1133">Transmembrane helix</keyword>
<evidence type="ECO:0000313" key="8">
    <source>
        <dbReference type="Proteomes" id="UP000187283"/>
    </source>
</evidence>
<dbReference type="Pfam" id="PF04116">
    <property type="entry name" value="FA_hydroxylase"/>
    <property type="match status" value="1"/>
</dbReference>
<dbReference type="EMBL" id="LSSN01000960">
    <property type="protein sequence ID" value="OMJ21587.1"/>
    <property type="molecule type" value="Genomic_DNA"/>
</dbReference>
<dbReference type="GO" id="GO:0004497">
    <property type="term" value="F:monooxygenase activity"/>
    <property type="evidence" value="ECO:0007669"/>
    <property type="project" value="UniProtKB-KW"/>
</dbReference>
<dbReference type="OrthoDB" id="1658724at2759"/>
<dbReference type="PANTHER" id="PTHR11863">
    <property type="entry name" value="STEROL DESATURASE"/>
    <property type="match status" value="1"/>
</dbReference>
<feature type="transmembrane region" description="Helical" evidence="5">
    <location>
        <begin position="140"/>
        <end position="157"/>
    </location>
</feature>
<feature type="domain" description="Fatty acid hydroxylase" evidence="6">
    <location>
        <begin position="145"/>
        <end position="281"/>
    </location>
</feature>
<evidence type="ECO:0000256" key="5">
    <source>
        <dbReference type="SAM" id="Phobius"/>
    </source>
</evidence>
<comment type="caution">
    <text evidence="7">The sequence shown here is derived from an EMBL/GenBank/DDBJ whole genome shotgun (WGS) entry which is preliminary data.</text>
</comment>
<evidence type="ECO:0000313" key="7">
    <source>
        <dbReference type="EMBL" id="OMJ21587.1"/>
    </source>
</evidence>
<keyword evidence="2 5" id="KW-0812">Transmembrane</keyword>
<dbReference type="GO" id="GO:0016020">
    <property type="term" value="C:membrane"/>
    <property type="evidence" value="ECO:0007669"/>
    <property type="project" value="UniProtKB-SubCell"/>
</dbReference>
<keyword evidence="4 5" id="KW-0472">Membrane</keyword>
<dbReference type="AlphaFoldDB" id="A0A1R1Y3N4"/>
<feature type="transmembrane region" description="Helical" evidence="5">
    <location>
        <begin position="109"/>
        <end position="128"/>
    </location>
</feature>
<evidence type="ECO:0000256" key="3">
    <source>
        <dbReference type="ARBA" id="ARBA00022989"/>
    </source>
</evidence>
<dbReference type="Proteomes" id="UP000187283">
    <property type="component" value="Unassembled WGS sequence"/>
</dbReference>
<reference evidence="7 8" key="1">
    <citation type="submission" date="2017-01" db="EMBL/GenBank/DDBJ databases">
        <authorList>
            <person name="Mah S.A."/>
            <person name="Swanson W.J."/>
            <person name="Moy G.W."/>
            <person name="Vacquier V.D."/>
        </authorList>
    </citation>
    <scope>NUCLEOTIDE SEQUENCE [LARGE SCALE GENOMIC DNA]</scope>
    <source>
        <strain evidence="7 8">GSMNP</strain>
    </source>
</reference>
<organism evidence="7 8">
    <name type="scientific">Smittium culicis</name>
    <dbReference type="NCBI Taxonomy" id="133412"/>
    <lineage>
        <taxon>Eukaryota</taxon>
        <taxon>Fungi</taxon>
        <taxon>Fungi incertae sedis</taxon>
        <taxon>Zoopagomycota</taxon>
        <taxon>Kickxellomycotina</taxon>
        <taxon>Harpellomycetes</taxon>
        <taxon>Harpellales</taxon>
        <taxon>Legeriomycetaceae</taxon>
        <taxon>Smittium</taxon>
    </lineage>
</organism>
<sequence>MANGTLKSVISHLIETYTSVCDISEKVPVGYSPTKFESLWLSIFEGRNEALTFGAVLMLHHIIVFYLRFAPFYIADKIPLLRKYKIQENKSLTDEQWWKCFWSMLKSQIFIQSPLVMLFLPIANFVGFNTSVPFPSFSSMIPQILCFFVIEDFYHYWMHRLFHWGPLYKAIHKVHHEFTAPSGIATEYAHPLETLVFVFGVMLGPLLFCYCFGNVHVISMFFWITFKLCQSVEAHSGYDIPFSISYFFPLWANSDHHDYHHMAFVNNFASSFIIWDRLFGTDTKYQNYRNKRLHSKKELPEVDLIEAFNLKIKKIIKTIENISKF</sequence>
<evidence type="ECO:0000259" key="6">
    <source>
        <dbReference type="Pfam" id="PF04116"/>
    </source>
</evidence>
<comment type="subcellular location">
    <subcellularLocation>
        <location evidence="1">Membrane</location>
    </subcellularLocation>
</comment>
<keyword evidence="7" id="KW-0503">Monooxygenase</keyword>
<feature type="transmembrane region" description="Helical" evidence="5">
    <location>
        <begin position="195"/>
        <end position="224"/>
    </location>
</feature>
<proteinExistence type="predicted"/>
<dbReference type="GO" id="GO:0005506">
    <property type="term" value="F:iron ion binding"/>
    <property type="evidence" value="ECO:0007669"/>
    <property type="project" value="InterPro"/>
</dbReference>
<evidence type="ECO:0000256" key="4">
    <source>
        <dbReference type="ARBA" id="ARBA00023136"/>
    </source>
</evidence>